<evidence type="ECO:0000313" key="2">
    <source>
        <dbReference type="EMBL" id="OGG62125.1"/>
    </source>
</evidence>
<dbReference type="SUPFAM" id="SSF88659">
    <property type="entry name" value="Sigma3 and sigma4 domains of RNA polymerase sigma factors"/>
    <property type="match status" value="1"/>
</dbReference>
<dbReference type="GO" id="GO:0006352">
    <property type="term" value="P:DNA-templated transcription initiation"/>
    <property type="evidence" value="ECO:0007669"/>
    <property type="project" value="InterPro"/>
</dbReference>
<dbReference type="Proteomes" id="UP000176511">
    <property type="component" value="Unassembled WGS sequence"/>
</dbReference>
<dbReference type="EMBL" id="MFLE01000010">
    <property type="protein sequence ID" value="OGG62125.1"/>
    <property type="molecule type" value="Genomic_DNA"/>
</dbReference>
<dbReference type="GO" id="GO:0003700">
    <property type="term" value="F:DNA-binding transcription factor activity"/>
    <property type="evidence" value="ECO:0007669"/>
    <property type="project" value="InterPro"/>
</dbReference>
<dbReference type="AlphaFoldDB" id="A0A1F6DL10"/>
<sequence length="343" mass="39433">MLMLTFKPHQVTSKFLKILNDRTRDVLEKRYGLTNGGETHTLESIGALYGITRERVRQIENHGVQTIQRSKLYDEHAPIFDELEVIIRNHGLVIDESHLLETIASRKEHRSHILLLLTIGKQFARTKENQHFTDRWHIDTSVAAAVEDALHVLANSVEMDDLVAENELFARFKRSLAKVPGTYHTNEHLDRWLRLTKRLDRNPLGEWGLVESSNVRTKGVRDYAYLIVKRHGSPMHFREVAQAIEETFSRAAHIATTHNELIKDDRFVLVGRGLYALTEWGYTPGVVKDVILAVLEKHGPLTKTEIIDHVRKERYVKDNTIVVNLQDLNLFAKTSDGKYKSAL</sequence>
<dbReference type="InterPro" id="IPR007630">
    <property type="entry name" value="RNA_pol_sigma70_r4"/>
</dbReference>
<dbReference type="InterPro" id="IPR038087">
    <property type="entry name" value="RNAP_delta_N_dom_sf"/>
</dbReference>
<dbReference type="InterPro" id="IPR000943">
    <property type="entry name" value="RNA_pol_sigma70"/>
</dbReference>
<dbReference type="Gene3D" id="1.10.10.10">
    <property type="entry name" value="Winged helix-like DNA-binding domain superfamily/Winged helix DNA-binding domain"/>
    <property type="match status" value="1"/>
</dbReference>
<evidence type="ECO:0000259" key="1">
    <source>
        <dbReference type="Pfam" id="PF04545"/>
    </source>
</evidence>
<dbReference type="PANTHER" id="PTHR30603:SF47">
    <property type="entry name" value="RNA POLYMERASE SIGMA FACTOR SIGD, CHLOROPLASTIC"/>
    <property type="match status" value="1"/>
</dbReference>
<dbReference type="Pfam" id="PF04545">
    <property type="entry name" value="Sigma70_r4"/>
    <property type="match status" value="1"/>
</dbReference>
<dbReference type="PRINTS" id="PR00046">
    <property type="entry name" value="SIGMA70FCT"/>
</dbReference>
<proteinExistence type="predicted"/>
<dbReference type="Gene3D" id="1.10.10.1250">
    <property type="entry name" value="RNA polymerase, subunit delta, N-terminal domain"/>
    <property type="match status" value="1"/>
</dbReference>
<dbReference type="InterPro" id="IPR050239">
    <property type="entry name" value="Sigma-70_RNA_pol_init_factors"/>
</dbReference>
<dbReference type="PANTHER" id="PTHR30603">
    <property type="entry name" value="RNA POLYMERASE SIGMA FACTOR RPO"/>
    <property type="match status" value="1"/>
</dbReference>
<accession>A0A1F6DL10</accession>
<gene>
    <name evidence="2" type="ORF">A3C87_01790</name>
</gene>
<dbReference type="InterPro" id="IPR013324">
    <property type="entry name" value="RNA_pol_sigma_r3/r4-like"/>
</dbReference>
<dbReference type="InterPro" id="IPR036388">
    <property type="entry name" value="WH-like_DNA-bd_sf"/>
</dbReference>
<protein>
    <recommendedName>
        <fullName evidence="1">RNA polymerase sigma-70 region 4 domain-containing protein</fullName>
    </recommendedName>
</protein>
<organism evidence="2 3">
    <name type="scientific">Candidatus Kaiserbacteria bacterium RIFCSPHIGHO2_02_FULL_49_34</name>
    <dbReference type="NCBI Taxonomy" id="1798491"/>
    <lineage>
        <taxon>Bacteria</taxon>
        <taxon>Candidatus Kaiseribacteriota</taxon>
    </lineage>
</organism>
<evidence type="ECO:0000313" key="3">
    <source>
        <dbReference type="Proteomes" id="UP000176511"/>
    </source>
</evidence>
<name>A0A1F6DL10_9BACT</name>
<feature type="domain" description="RNA polymerase sigma-70 region 4" evidence="1">
    <location>
        <begin position="16"/>
        <end position="67"/>
    </location>
</feature>
<comment type="caution">
    <text evidence="2">The sequence shown here is derived from an EMBL/GenBank/DDBJ whole genome shotgun (WGS) entry which is preliminary data.</text>
</comment>
<dbReference type="STRING" id="1798491.A3C87_01790"/>
<reference evidence="2 3" key="1">
    <citation type="journal article" date="2016" name="Nat. Commun.">
        <title>Thousands of microbial genomes shed light on interconnected biogeochemical processes in an aquifer system.</title>
        <authorList>
            <person name="Anantharaman K."/>
            <person name="Brown C.T."/>
            <person name="Hug L.A."/>
            <person name="Sharon I."/>
            <person name="Castelle C.J."/>
            <person name="Probst A.J."/>
            <person name="Thomas B.C."/>
            <person name="Singh A."/>
            <person name="Wilkins M.J."/>
            <person name="Karaoz U."/>
            <person name="Brodie E.L."/>
            <person name="Williams K.H."/>
            <person name="Hubbard S.S."/>
            <person name="Banfield J.F."/>
        </authorList>
    </citation>
    <scope>NUCLEOTIDE SEQUENCE [LARGE SCALE GENOMIC DNA]</scope>
</reference>